<dbReference type="EMBL" id="JAEVFJ010000092">
    <property type="protein sequence ID" value="KAH8069441.1"/>
    <property type="molecule type" value="Genomic_DNA"/>
</dbReference>
<comment type="caution">
    <text evidence="2">The sequence shown here is derived from an EMBL/GenBank/DDBJ whole genome shotgun (WGS) entry which is preliminary data.</text>
</comment>
<dbReference type="AlphaFoldDB" id="A0A8K0XJW0"/>
<evidence type="ECO:0000256" key="1">
    <source>
        <dbReference type="SAM" id="MobiDB-lite"/>
    </source>
</evidence>
<evidence type="ECO:0000313" key="3">
    <source>
        <dbReference type="Proteomes" id="UP000813824"/>
    </source>
</evidence>
<organism evidence="2 3">
    <name type="scientific">Cristinia sonorae</name>
    <dbReference type="NCBI Taxonomy" id="1940300"/>
    <lineage>
        <taxon>Eukaryota</taxon>
        <taxon>Fungi</taxon>
        <taxon>Dikarya</taxon>
        <taxon>Basidiomycota</taxon>
        <taxon>Agaricomycotina</taxon>
        <taxon>Agaricomycetes</taxon>
        <taxon>Agaricomycetidae</taxon>
        <taxon>Agaricales</taxon>
        <taxon>Pleurotineae</taxon>
        <taxon>Stephanosporaceae</taxon>
        <taxon>Cristinia</taxon>
    </lineage>
</organism>
<name>A0A8K0XJW0_9AGAR</name>
<accession>A0A8K0XJW0</accession>
<dbReference type="OrthoDB" id="2953743at2759"/>
<reference evidence="2" key="1">
    <citation type="journal article" date="2021" name="New Phytol.">
        <title>Evolutionary innovations through gain and loss of genes in the ectomycorrhizal Boletales.</title>
        <authorList>
            <person name="Wu G."/>
            <person name="Miyauchi S."/>
            <person name="Morin E."/>
            <person name="Kuo A."/>
            <person name="Drula E."/>
            <person name="Varga T."/>
            <person name="Kohler A."/>
            <person name="Feng B."/>
            <person name="Cao Y."/>
            <person name="Lipzen A."/>
            <person name="Daum C."/>
            <person name="Hundley H."/>
            <person name="Pangilinan J."/>
            <person name="Johnson J."/>
            <person name="Barry K."/>
            <person name="LaButti K."/>
            <person name="Ng V."/>
            <person name="Ahrendt S."/>
            <person name="Min B."/>
            <person name="Choi I.G."/>
            <person name="Park H."/>
            <person name="Plett J.M."/>
            <person name="Magnuson J."/>
            <person name="Spatafora J.W."/>
            <person name="Nagy L.G."/>
            <person name="Henrissat B."/>
            <person name="Grigoriev I.V."/>
            <person name="Yang Z.L."/>
            <person name="Xu J."/>
            <person name="Martin F.M."/>
        </authorList>
    </citation>
    <scope>NUCLEOTIDE SEQUENCE</scope>
    <source>
        <strain evidence="2">KKN 215</strain>
    </source>
</reference>
<sequence length="222" mass="25500">MATLEGPDVQASDGESDDGEDIPPLGENDNIDAIVESIWVQMAFDIMYVSPNPKDHRKPAYVLLDQEARTSTTPATFQRSDLTGIFRSVLYRELTSSQWETVVFDSFFPLPNSAALKRQGFRAASYYKKWHHLMARLRRRDIVVVRNELRRQFRTLLWVPHPDTDRMWRTRSSMRGFTRLPASSTGPCPLIAINRQALQGTRITLNPPIDDVEQGEMDEEDF</sequence>
<gene>
    <name evidence="2" type="ORF">BXZ70DRAFT_903075</name>
</gene>
<keyword evidence="3" id="KW-1185">Reference proteome</keyword>
<dbReference type="Proteomes" id="UP000813824">
    <property type="component" value="Unassembled WGS sequence"/>
</dbReference>
<feature type="region of interest" description="Disordered" evidence="1">
    <location>
        <begin position="1"/>
        <end position="27"/>
    </location>
</feature>
<proteinExistence type="predicted"/>
<protein>
    <submittedName>
        <fullName evidence="2">Uncharacterized protein</fullName>
    </submittedName>
</protein>
<evidence type="ECO:0000313" key="2">
    <source>
        <dbReference type="EMBL" id="KAH8069441.1"/>
    </source>
</evidence>